<dbReference type="AlphaFoldDB" id="A0A0Q9X1L0"/>
<proteinExistence type="predicted"/>
<reference evidence="1 2" key="1">
    <citation type="journal article" date="2007" name="Nature">
        <title>Evolution of genes and genomes on the Drosophila phylogeny.</title>
        <authorList>
            <consortium name="Drosophila 12 Genomes Consortium"/>
            <person name="Clark A.G."/>
            <person name="Eisen M.B."/>
            <person name="Smith D.R."/>
            <person name="Bergman C.M."/>
            <person name="Oliver B."/>
            <person name="Markow T.A."/>
            <person name="Kaufman T.C."/>
            <person name="Kellis M."/>
            <person name="Gelbart W."/>
            <person name="Iyer V.N."/>
            <person name="Pollard D.A."/>
            <person name="Sackton T.B."/>
            <person name="Larracuente A.M."/>
            <person name="Singh N.D."/>
            <person name="Abad J.P."/>
            <person name="Abt D.N."/>
            <person name="Adryan B."/>
            <person name="Aguade M."/>
            <person name="Akashi H."/>
            <person name="Anderson W.W."/>
            <person name="Aquadro C.F."/>
            <person name="Ardell D.H."/>
            <person name="Arguello R."/>
            <person name="Artieri C.G."/>
            <person name="Barbash D.A."/>
            <person name="Barker D."/>
            <person name="Barsanti P."/>
            <person name="Batterham P."/>
            <person name="Batzoglou S."/>
            <person name="Begun D."/>
            <person name="Bhutkar A."/>
            <person name="Blanco E."/>
            <person name="Bosak S.A."/>
            <person name="Bradley R.K."/>
            <person name="Brand A.D."/>
            <person name="Brent M.R."/>
            <person name="Brooks A.N."/>
            <person name="Brown R.H."/>
            <person name="Butlin R.K."/>
            <person name="Caggese C."/>
            <person name="Calvi B.R."/>
            <person name="Bernardo de Carvalho A."/>
            <person name="Caspi A."/>
            <person name="Castrezana S."/>
            <person name="Celniker S.E."/>
            <person name="Chang J.L."/>
            <person name="Chapple C."/>
            <person name="Chatterji S."/>
            <person name="Chinwalla A."/>
            <person name="Civetta A."/>
            <person name="Clifton S.W."/>
            <person name="Comeron J.M."/>
            <person name="Costello J.C."/>
            <person name="Coyne J.A."/>
            <person name="Daub J."/>
            <person name="David R.G."/>
            <person name="Delcher A.L."/>
            <person name="Delehaunty K."/>
            <person name="Do C.B."/>
            <person name="Ebling H."/>
            <person name="Edwards K."/>
            <person name="Eickbush T."/>
            <person name="Evans J.D."/>
            <person name="Filipski A."/>
            <person name="Findeiss S."/>
            <person name="Freyhult E."/>
            <person name="Fulton L."/>
            <person name="Fulton R."/>
            <person name="Garcia A.C."/>
            <person name="Gardiner A."/>
            <person name="Garfield D.A."/>
            <person name="Garvin B.E."/>
            <person name="Gibson G."/>
            <person name="Gilbert D."/>
            <person name="Gnerre S."/>
            <person name="Godfrey J."/>
            <person name="Good R."/>
            <person name="Gotea V."/>
            <person name="Gravely B."/>
            <person name="Greenberg A.J."/>
            <person name="Griffiths-Jones S."/>
            <person name="Gross S."/>
            <person name="Guigo R."/>
            <person name="Gustafson E.A."/>
            <person name="Haerty W."/>
            <person name="Hahn M.W."/>
            <person name="Halligan D.L."/>
            <person name="Halpern A.L."/>
            <person name="Halter G.M."/>
            <person name="Han M.V."/>
            <person name="Heger A."/>
            <person name="Hillier L."/>
            <person name="Hinrichs A.S."/>
            <person name="Holmes I."/>
            <person name="Hoskins R.A."/>
            <person name="Hubisz M.J."/>
            <person name="Hultmark D."/>
            <person name="Huntley M.A."/>
            <person name="Jaffe D.B."/>
            <person name="Jagadeeshan S."/>
            <person name="Jeck W.R."/>
            <person name="Johnson J."/>
            <person name="Jones C.D."/>
            <person name="Jordan W.C."/>
            <person name="Karpen G.H."/>
            <person name="Kataoka E."/>
            <person name="Keightley P.D."/>
            <person name="Kheradpour P."/>
            <person name="Kirkness E.F."/>
            <person name="Koerich L.B."/>
            <person name="Kristiansen K."/>
            <person name="Kudrna D."/>
            <person name="Kulathinal R.J."/>
            <person name="Kumar S."/>
            <person name="Kwok R."/>
            <person name="Lander E."/>
            <person name="Langley C.H."/>
            <person name="Lapoint R."/>
            <person name="Lazzaro B.P."/>
            <person name="Lee S.J."/>
            <person name="Levesque L."/>
            <person name="Li R."/>
            <person name="Lin C.F."/>
            <person name="Lin M.F."/>
            <person name="Lindblad-Toh K."/>
            <person name="Llopart A."/>
            <person name="Long M."/>
            <person name="Low L."/>
            <person name="Lozovsky E."/>
            <person name="Lu J."/>
            <person name="Luo M."/>
            <person name="Machado C.A."/>
            <person name="Makalowski W."/>
            <person name="Marzo M."/>
            <person name="Matsuda M."/>
            <person name="Matzkin L."/>
            <person name="McAllister B."/>
            <person name="McBride C.S."/>
            <person name="McKernan B."/>
            <person name="McKernan K."/>
            <person name="Mendez-Lago M."/>
            <person name="Minx P."/>
            <person name="Mollenhauer M.U."/>
            <person name="Montooth K."/>
            <person name="Mount S.M."/>
            <person name="Mu X."/>
            <person name="Myers E."/>
            <person name="Negre B."/>
            <person name="Newfeld S."/>
            <person name="Nielsen R."/>
            <person name="Noor M.A."/>
            <person name="O'Grady P."/>
            <person name="Pachter L."/>
            <person name="Papaceit M."/>
            <person name="Parisi M.J."/>
            <person name="Parisi M."/>
            <person name="Parts L."/>
            <person name="Pedersen J.S."/>
            <person name="Pesole G."/>
            <person name="Phillippy A.M."/>
            <person name="Ponting C.P."/>
            <person name="Pop M."/>
            <person name="Porcelli D."/>
            <person name="Powell J.R."/>
            <person name="Prohaska S."/>
            <person name="Pruitt K."/>
            <person name="Puig M."/>
            <person name="Quesneville H."/>
            <person name="Ram K.R."/>
            <person name="Rand D."/>
            <person name="Rasmussen M.D."/>
            <person name="Reed L.K."/>
            <person name="Reenan R."/>
            <person name="Reily A."/>
            <person name="Remington K.A."/>
            <person name="Rieger T.T."/>
            <person name="Ritchie M.G."/>
            <person name="Robin C."/>
            <person name="Rogers Y.H."/>
            <person name="Rohde C."/>
            <person name="Rozas J."/>
            <person name="Rubenfield M.J."/>
            <person name="Ruiz A."/>
            <person name="Russo S."/>
            <person name="Salzberg S.L."/>
            <person name="Sanchez-Gracia A."/>
            <person name="Saranga D.J."/>
            <person name="Sato H."/>
            <person name="Schaeffer S.W."/>
            <person name="Schatz M.C."/>
            <person name="Schlenke T."/>
            <person name="Schwartz R."/>
            <person name="Segarra C."/>
            <person name="Singh R.S."/>
            <person name="Sirot L."/>
            <person name="Sirota M."/>
            <person name="Sisneros N.B."/>
            <person name="Smith C.D."/>
            <person name="Smith T.F."/>
            <person name="Spieth J."/>
            <person name="Stage D.E."/>
            <person name="Stark A."/>
            <person name="Stephan W."/>
            <person name="Strausberg R.L."/>
            <person name="Strempel S."/>
            <person name="Sturgill D."/>
            <person name="Sutton G."/>
            <person name="Sutton G.G."/>
            <person name="Tao W."/>
            <person name="Teichmann S."/>
            <person name="Tobari Y.N."/>
            <person name="Tomimura Y."/>
            <person name="Tsolas J.M."/>
            <person name="Valente V.L."/>
            <person name="Venter E."/>
            <person name="Venter J.C."/>
            <person name="Vicario S."/>
            <person name="Vieira F.G."/>
            <person name="Vilella A.J."/>
            <person name="Villasante A."/>
            <person name="Walenz B."/>
            <person name="Wang J."/>
            <person name="Wasserman M."/>
            <person name="Watts T."/>
            <person name="Wilson D."/>
            <person name="Wilson R.K."/>
            <person name="Wing R.A."/>
            <person name="Wolfner M.F."/>
            <person name="Wong A."/>
            <person name="Wong G.K."/>
            <person name="Wu C.I."/>
            <person name="Wu G."/>
            <person name="Yamamoto D."/>
            <person name="Yang H.P."/>
            <person name="Yang S.P."/>
            <person name="Yorke J.A."/>
            <person name="Yoshida K."/>
            <person name="Zdobnov E."/>
            <person name="Zhang P."/>
            <person name="Zhang Y."/>
            <person name="Zimin A.V."/>
            <person name="Baldwin J."/>
            <person name="Abdouelleil A."/>
            <person name="Abdulkadir J."/>
            <person name="Abebe A."/>
            <person name="Abera B."/>
            <person name="Abreu J."/>
            <person name="Acer S.C."/>
            <person name="Aftuck L."/>
            <person name="Alexander A."/>
            <person name="An P."/>
            <person name="Anderson E."/>
            <person name="Anderson S."/>
            <person name="Arachi H."/>
            <person name="Azer M."/>
            <person name="Bachantsang P."/>
            <person name="Barry A."/>
            <person name="Bayul T."/>
            <person name="Berlin A."/>
            <person name="Bessette D."/>
            <person name="Bloom T."/>
            <person name="Blye J."/>
            <person name="Boguslavskiy L."/>
            <person name="Bonnet C."/>
            <person name="Boukhgalter B."/>
            <person name="Bourzgui I."/>
            <person name="Brown A."/>
            <person name="Cahill P."/>
            <person name="Channer S."/>
            <person name="Cheshatsang Y."/>
            <person name="Chuda L."/>
            <person name="Citroen M."/>
            <person name="Collymore A."/>
            <person name="Cooke P."/>
            <person name="Costello M."/>
            <person name="D'Aco K."/>
            <person name="Daza R."/>
            <person name="De Haan G."/>
            <person name="DeGray S."/>
            <person name="DeMaso C."/>
            <person name="Dhargay N."/>
            <person name="Dooley K."/>
            <person name="Dooley E."/>
            <person name="Doricent M."/>
            <person name="Dorje P."/>
            <person name="Dorjee K."/>
            <person name="Dupes A."/>
            <person name="Elong R."/>
            <person name="Falk J."/>
            <person name="Farina A."/>
            <person name="Faro S."/>
            <person name="Ferguson D."/>
            <person name="Fisher S."/>
            <person name="Foley C.D."/>
            <person name="Franke A."/>
            <person name="Friedrich D."/>
            <person name="Gadbois L."/>
            <person name="Gearin G."/>
            <person name="Gearin C.R."/>
            <person name="Giannoukos G."/>
            <person name="Goode T."/>
            <person name="Graham J."/>
            <person name="Grandbois E."/>
            <person name="Grewal S."/>
            <person name="Gyaltsen K."/>
            <person name="Hafez N."/>
            <person name="Hagos B."/>
            <person name="Hall J."/>
            <person name="Henson C."/>
            <person name="Hollinger A."/>
            <person name="Honan T."/>
            <person name="Huard M.D."/>
            <person name="Hughes L."/>
            <person name="Hurhula B."/>
            <person name="Husby M.E."/>
            <person name="Kamat A."/>
            <person name="Kanga B."/>
            <person name="Kashin S."/>
            <person name="Khazanovich D."/>
            <person name="Kisner P."/>
            <person name="Lance K."/>
            <person name="Lara M."/>
            <person name="Lee W."/>
            <person name="Lennon N."/>
            <person name="Letendre F."/>
            <person name="LeVine R."/>
            <person name="Lipovsky A."/>
            <person name="Liu X."/>
            <person name="Liu J."/>
            <person name="Liu S."/>
            <person name="Lokyitsang T."/>
            <person name="Lokyitsang Y."/>
            <person name="Lubonja R."/>
            <person name="Lui A."/>
            <person name="MacDonald P."/>
            <person name="Magnisalis V."/>
            <person name="Maru K."/>
            <person name="Matthews C."/>
            <person name="McCusker W."/>
            <person name="McDonough S."/>
            <person name="Mehta T."/>
            <person name="Meldrim J."/>
            <person name="Meneus L."/>
            <person name="Mihai O."/>
            <person name="Mihalev A."/>
            <person name="Mihova T."/>
            <person name="Mittelman R."/>
            <person name="Mlenga V."/>
            <person name="Montmayeur A."/>
            <person name="Mulrain L."/>
            <person name="Navidi A."/>
            <person name="Naylor J."/>
            <person name="Negash T."/>
            <person name="Nguyen T."/>
            <person name="Nguyen N."/>
            <person name="Nicol R."/>
            <person name="Norbu C."/>
            <person name="Norbu N."/>
            <person name="Novod N."/>
            <person name="O'Neill B."/>
            <person name="Osman S."/>
            <person name="Markiewicz E."/>
            <person name="Oyono O.L."/>
            <person name="Patti C."/>
            <person name="Phunkhang P."/>
            <person name="Pierre F."/>
            <person name="Priest M."/>
            <person name="Raghuraman S."/>
            <person name="Rege F."/>
            <person name="Reyes R."/>
            <person name="Rise C."/>
            <person name="Rogov P."/>
            <person name="Ross K."/>
            <person name="Ryan E."/>
            <person name="Settipalli S."/>
            <person name="Shea T."/>
            <person name="Sherpa N."/>
            <person name="Shi L."/>
            <person name="Shih D."/>
            <person name="Sparrow T."/>
            <person name="Spaulding J."/>
            <person name="Stalker J."/>
            <person name="Stange-Thomann N."/>
            <person name="Stavropoulos S."/>
            <person name="Stone C."/>
            <person name="Strader C."/>
            <person name="Tesfaye S."/>
            <person name="Thomson T."/>
            <person name="Thoulutsang Y."/>
            <person name="Thoulutsang D."/>
            <person name="Topham K."/>
            <person name="Topping I."/>
            <person name="Tsamla T."/>
            <person name="Vassiliev H."/>
            <person name="Vo A."/>
            <person name="Wangchuk T."/>
            <person name="Wangdi T."/>
            <person name="Weiand M."/>
            <person name="Wilkinson J."/>
            <person name="Wilson A."/>
            <person name="Yadav S."/>
            <person name="Young G."/>
            <person name="Yu Q."/>
            <person name="Zembek L."/>
            <person name="Zhong D."/>
            <person name="Zimmer A."/>
            <person name="Zwirko Z."/>
            <person name="Jaffe D.B."/>
            <person name="Alvarez P."/>
            <person name="Brockman W."/>
            <person name="Butler J."/>
            <person name="Chin C."/>
            <person name="Gnerre S."/>
            <person name="Grabherr M."/>
            <person name="Kleber M."/>
            <person name="Mauceli E."/>
            <person name="MacCallum I."/>
        </authorList>
    </citation>
    <scope>NUCLEOTIDE SEQUENCE [LARGE SCALE GENOMIC DNA]</scope>
    <source>
        <strain evidence="2">Tucson 14030-0811.24</strain>
    </source>
</reference>
<dbReference type="EMBL" id="CH963913">
    <property type="protein sequence ID" value="KRF98674.1"/>
    <property type="molecule type" value="Genomic_DNA"/>
</dbReference>
<dbReference type="OrthoDB" id="7835578at2759"/>
<dbReference type="Proteomes" id="UP000007798">
    <property type="component" value="Unassembled WGS sequence"/>
</dbReference>
<gene>
    <name evidence="1" type="primary">Dwil\GK26815</name>
    <name evidence="1" type="ORF">Dwil_GK26815</name>
</gene>
<name>A0A0Q9X1L0_DROWI</name>
<accession>A0A0Q9X1L0</accession>
<keyword evidence="2" id="KW-1185">Reference proteome</keyword>
<organism evidence="1 2">
    <name type="scientific">Drosophila willistoni</name>
    <name type="common">Fruit fly</name>
    <dbReference type="NCBI Taxonomy" id="7260"/>
    <lineage>
        <taxon>Eukaryota</taxon>
        <taxon>Metazoa</taxon>
        <taxon>Ecdysozoa</taxon>
        <taxon>Arthropoda</taxon>
        <taxon>Hexapoda</taxon>
        <taxon>Insecta</taxon>
        <taxon>Pterygota</taxon>
        <taxon>Neoptera</taxon>
        <taxon>Endopterygota</taxon>
        <taxon>Diptera</taxon>
        <taxon>Brachycera</taxon>
        <taxon>Muscomorpha</taxon>
        <taxon>Ephydroidea</taxon>
        <taxon>Drosophilidae</taxon>
        <taxon>Drosophila</taxon>
        <taxon>Sophophora</taxon>
    </lineage>
</organism>
<evidence type="ECO:0000313" key="1">
    <source>
        <dbReference type="EMBL" id="KRF98674.1"/>
    </source>
</evidence>
<protein>
    <submittedName>
        <fullName evidence="1">Uncharacterized protein</fullName>
    </submittedName>
</protein>
<dbReference type="InParanoid" id="A0A0Q9X1L0"/>
<evidence type="ECO:0000313" key="2">
    <source>
        <dbReference type="Proteomes" id="UP000007798"/>
    </source>
</evidence>
<sequence>MVRLIPFEELFCMLGDSYGIVADSCRNQDDFFNFMETSRWRSIRRKTYNCMNCKEACYPVYYWVLYKVLVHF</sequence>